<dbReference type="KEGG" id="slan:GV829_00430"/>
<organism evidence="1 2">
    <name type="scientific">Sphingomonas lacunae</name>
    <dbReference type="NCBI Taxonomy" id="2698828"/>
    <lineage>
        <taxon>Bacteria</taxon>
        <taxon>Pseudomonadati</taxon>
        <taxon>Pseudomonadota</taxon>
        <taxon>Alphaproteobacteria</taxon>
        <taxon>Sphingomonadales</taxon>
        <taxon>Sphingomonadaceae</taxon>
        <taxon>Sphingomonas</taxon>
    </lineage>
</organism>
<evidence type="ECO:0000313" key="1">
    <source>
        <dbReference type="EMBL" id="QJQ31105.1"/>
    </source>
</evidence>
<proteinExistence type="predicted"/>
<gene>
    <name evidence="1" type="ORF">GV829_00430</name>
</gene>
<protein>
    <submittedName>
        <fullName evidence="1">Uncharacterized protein</fullName>
    </submittedName>
</protein>
<dbReference type="AlphaFoldDB" id="A0A6M4APX4"/>
<evidence type="ECO:0000313" key="2">
    <source>
        <dbReference type="Proteomes" id="UP000503018"/>
    </source>
</evidence>
<dbReference type="SUPFAM" id="SSF159245">
    <property type="entry name" value="AttH-like"/>
    <property type="match status" value="1"/>
</dbReference>
<dbReference type="RefSeq" id="WP_169943317.1">
    <property type="nucleotide sequence ID" value="NZ_CP053015.1"/>
</dbReference>
<keyword evidence="2" id="KW-1185">Reference proteome</keyword>
<name>A0A6M4APX4_9SPHN</name>
<sequence>MLTGGDDFPIHQTPEPVALVTDRNFYDRYFFNGYSPDGNIFFAAAMGIYPALDVIDGAFCVMVNGVQHNLRASARMHGERMALQAGPIRVTIEQPLHRVRITVTANDGPLSCDLTITGRHFPIEEPRFTRRNGTRLFMDYTRMTQNGRWSGHIMVDGQRIEVDSSFAGTRDRSWGIRPVGLSDPQPPPSAISGSMPQFFWLWSPCNFDQQSLFFHTNDDGEGQPWNRRGVLFPDGGNELHFDQSTLAIDWNPATRRVREARVELGPDTVVRMTPISGGGSNARGHFYMSGLGYTHPVWGHGMDHGELDVGHDSIDLTSINDNDPALMHIQAMCDVVLTHAGQEIRGRGVVEQLFIGPHAPSGLHGLFDPA</sequence>
<accession>A0A6M4APX4</accession>
<reference evidence="1 2" key="1">
    <citation type="submission" date="2020-01" db="EMBL/GenBank/DDBJ databases">
        <title>Sphingomonas sp. strain CSW-10.</title>
        <authorList>
            <person name="Chen W.-M."/>
        </authorList>
    </citation>
    <scope>NUCLEOTIDE SEQUENCE [LARGE SCALE GENOMIC DNA]</scope>
    <source>
        <strain evidence="1 2">CSW-10</strain>
    </source>
</reference>
<dbReference type="Proteomes" id="UP000503018">
    <property type="component" value="Chromosome"/>
</dbReference>
<dbReference type="EMBL" id="CP053015">
    <property type="protein sequence ID" value="QJQ31105.1"/>
    <property type="molecule type" value="Genomic_DNA"/>
</dbReference>